<proteinExistence type="predicted"/>
<dbReference type="Proteomes" id="UP001159405">
    <property type="component" value="Unassembled WGS sequence"/>
</dbReference>
<organism evidence="2 3">
    <name type="scientific">Porites lobata</name>
    <dbReference type="NCBI Taxonomy" id="104759"/>
    <lineage>
        <taxon>Eukaryota</taxon>
        <taxon>Metazoa</taxon>
        <taxon>Cnidaria</taxon>
        <taxon>Anthozoa</taxon>
        <taxon>Hexacorallia</taxon>
        <taxon>Scleractinia</taxon>
        <taxon>Fungiina</taxon>
        <taxon>Poritidae</taxon>
        <taxon>Porites</taxon>
    </lineage>
</organism>
<sequence>DPNRSDSPDGYHIKRGALPVGDPCLKQVTSRSGKPVYAQLYYVRKEVEMIGEVLKVKPLTGKEATKRAVLEQITSVALIHIAAHRRKETGEIALAPNPGYKTEVPKEPHYILTMSDVQAVKLRARLVVLSCCHSGRGTVMSEGVVGMARAFLSAGARCVFASLWAIDDEATMEFMKSFYKHLRYGESASVALHQAMKFLRELDKFCAPKYWAPFVLIGDNVTIEFGENK</sequence>
<name>A0ABN8RZG4_9CNID</name>
<dbReference type="EMBL" id="CALNXK010000334">
    <property type="protein sequence ID" value="CAH3182853.1"/>
    <property type="molecule type" value="Genomic_DNA"/>
</dbReference>
<comment type="caution">
    <text evidence="2">The sequence shown here is derived from an EMBL/GenBank/DDBJ whole genome shotgun (WGS) entry which is preliminary data.</text>
</comment>
<dbReference type="PANTHER" id="PTHR10098">
    <property type="entry name" value="RAPSYN-RELATED"/>
    <property type="match status" value="1"/>
</dbReference>
<dbReference type="Pfam" id="PF12770">
    <property type="entry name" value="CHAT"/>
    <property type="match status" value="1"/>
</dbReference>
<feature type="non-terminal residue" evidence="2">
    <location>
        <position position="1"/>
    </location>
</feature>
<dbReference type="PANTHER" id="PTHR10098:SF108">
    <property type="entry name" value="TETRATRICOPEPTIDE REPEAT PROTEIN 28"/>
    <property type="match status" value="1"/>
</dbReference>
<evidence type="ECO:0000313" key="2">
    <source>
        <dbReference type="EMBL" id="CAH3182853.1"/>
    </source>
</evidence>
<gene>
    <name evidence="2" type="ORF">PLOB_00027569</name>
</gene>
<feature type="domain" description="CHAT" evidence="1">
    <location>
        <begin position="15"/>
        <end position="219"/>
    </location>
</feature>
<dbReference type="InterPro" id="IPR024983">
    <property type="entry name" value="CHAT_dom"/>
</dbReference>
<protein>
    <recommendedName>
        <fullName evidence="1">CHAT domain-containing protein</fullName>
    </recommendedName>
</protein>
<keyword evidence="3" id="KW-1185">Reference proteome</keyword>
<evidence type="ECO:0000259" key="1">
    <source>
        <dbReference type="Pfam" id="PF12770"/>
    </source>
</evidence>
<reference evidence="2 3" key="1">
    <citation type="submission" date="2022-05" db="EMBL/GenBank/DDBJ databases">
        <authorList>
            <consortium name="Genoscope - CEA"/>
            <person name="William W."/>
        </authorList>
    </citation>
    <scope>NUCLEOTIDE SEQUENCE [LARGE SCALE GENOMIC DNA]</scope>
</reference>
<accession>A0ABN8RZG4</accession>
<evidence type="ECO:0000313" key="3">
    <source>
        <dbReference type="Proteomes" id="UP001159405"/>
    </source>
</evidence>